<dbReference type="RefSeq" id="WP_305945787.1">
    <property type="nucleotide sequence ID" value="NZ_JAUZVY010000005.1"/>
</dbReference>
<evidence type="ECO:0000313" key="2">
    <source>
        <dbReference type="Proteomes" id="UP001236258"/>
    </source>
</evidence>
<protein>
    <submittedName>
        <fullName evidence="1">Uncharacterized protein</fullName>
    </submittedName>
</protein>
<reference evidence="1 2" key="1">
    <citation type="submission" date="2023-08" db="EMBL/GenBank/DDBJ databases">
        <authorList>
            <person name="Joshi A."/>
            <person name="Thite S."/>
        </authorList>
    </citation>
    <scope>NUCLEOTIDE SEQUENCE [LARGE SCALE GENOMIC DNA]</scope>
    <source>
        <strain evidence="1 2">1E1</strain>
    </source>
</reference>
<dbReference type="EMBL" id="JAUZVY010000005">
    <property type="protein sequence ID" value="MDP4529722.1"/>
    <property type="molecule type" value="Genomic_DNA"/>
</dbReference>
<sequence>MMKRKKPVQLRKRRIVNVSSTRRRIQRSIETLKMHRRRRNFQIQQGCAQPTSPACCGA</sequence>
<name>A0ABT9GRY2_9GAMM</name>
<comment type="caution">
    <text evidence="1">The sequence shown here is derived from an EMBL/GenBank/DDBJ whole genome shotgun (WGS) entry which is preliminary data.</text>
</comment>
<dbReference type="Proteomes" id="UP001236258">
    <property type="component" value="Unassembled WGS sequence"/>
</dbReference>
<keyword evidence="2" id="KW-1185">Reference proteome</keyword>
<accession>A0ABT9GRY2</accession>
<proteinExistence type="predicted"/>
<gene>
    <name evidence="1" type="ORF">Q3O59_11885</name>
</gene>
<organism evidence="1 2">
    <name type="scientific">Alkalimonas delamerensis</name>
    <dbReference type="NCBI Taxonomy" id="265981"/>
    <lineage>
        <taxon>Bacteria</taxon>
        <taxon>Pseudomonadati</taxon>
        <taxon>Pseudomonadota</taxon>
        <taxon>Gammaproteobacteria</taxon>
        <taxon>Alkalimonas</taxon>
    </lineage>
</organism>
<evidence type="ECO:0000313" key="1">
    <source>
        <dbReference type="EMBL" id="MDP4529722.1"/>
    </source>
</evidence>